<proteinExistence type="predicted"/>
<dbReference type="AlphaFoldDB" id="A0A1H1QJA6"/>
<dbReference type="Gene3D" id="2.160.20.10">
    <property type="entry name" value="Single-stranded right-handed beta-helix, Pectin lyase-like"/>
    <property type="match status" value="1"/>
</dbReference>
<name>A0A1H1QJA6_MUCMA</name>
<dbReference type="OrthoDB" id="9795222at2"/>
<dbReference type="PANTHER" id="PTHR31339:SF9">
    <property type="entry name" value="PLASMIN AND FIBRONECTIN-BINDING PROTEIN A"/>
    <property type="match status" value="1"/>
</dbReference>
<protein>
    <submittedName>
        <fullName evidence="3">Polygalacturonase</fullName>
    </submittedName>
</protein>
<dbReference type="SMART" id="SM00710">
    <property type="entry name" value="PbH1"/>
    <property type="match status" value="7"/>
</dbReference>
<dbReference type="InterPro" id="IPR012334">
    <property type="entry name" value="Pectin_lyas_fold"/>
</dbReference>
<gene>
    <name evidence="3" type="ORF">SAMN05216490_0788</name>
</gene>
<dbReference type="RefSeq" id="WP_091369533.1">
    <property type="nucleotide sequence ID" value="NZ_LT629740.1"/>
</dbReference>
<keyword evidence="4" id="KW-1185">Reference proteome</keyword>
<dbReference type="SUPFAM" id="SSF51126">
    <property type="entry name" value="Pectin lyase-like"/>
    <property type="match status" value="1"/>
</dbReference>
<dbReference type="InterPro" id="IPR006626">
    <property type="entry name" value="PbH1"/>
</dbReference>
<dbReference type="InterPro" id="IPR024535">
    <property type="entry name" value="RHGA/B-epi-like_pectate_lyase"/>
</dbReference>
<evidence type="ECO:0000259" key="2">
    <source>
        <dbReference type="Pfam" id="PF12708"/>
    </source>
</evidence>
<accession>A0A1H1QJA6</accession>
<organism evidence="3 4">
    <name type="scientific">Mucilaginibacter mallensis</name>
    <dbReference type="NCBI Taxonomy" id="652787"/>
    <lineage>
        <taxon>Bacteria</taxon>
        <taxon>Pseudomonadati</taxon>
        <taxon>Bacteroidota</taxon>
        <taxon>Sphingobacteriia</taxon>
        <taxon>Sphingobacteriales</taxon>
        <taxon>Sphingobacteriaceae</taxon>
        <taxon>Mucilaginibacter</taxon>
    </lineage>
</organism>
<feature type="domain" description="Rhamnogalacturonase A/B/Epimerase-like pectate lyase" evidence="2">
    <location>
        <begin position="30"/>
        <end position="228"/>
    </location>
</feature>
<sequence length="501" mass="54435">MRKKIYSIKLAAFILMLSLQFAKAQNNGSYNVKQYGAIGDGKNLDSKAINKAIDAAANAGGGTVFIPAGNYLSGSIRLKSNVSLYIDQGATIIAAPVTEANDYDDEENTINTIYQDSGHSHFHNSLIWGENLHDVSILGQGTIWGKDLYHDYVKSKQSANKAIALYKCRNVNISDITIAHGGWFGILATGVDNLTINNIKEDTNRDGMDIDCCRNVHVSNCSVNSPNDDGICLKSTFALGFARATENVTITNCIVSGFNEGSFLDGTYQRNPDPNFEPTGRIKLGTESNGGFKNITISNCTFNYCRGLALETVDGGLLEDVTITNITMRDIANAPIFLRLASRMRGPDTAKIGELRRVIISNIVAYNVRHTILISGIKDHNIKDIEIKNAKFYFKGNGTAEQAKREVPELEKGYPEPGSFGILPAYGIYARHVDGLKLEDIELHVINNDARPAISFDDVNSAGLLFVKAPNSTGASPIVQTNSSGITLFQSLNLPDGKLNP</sequence>
<dbReference type="InterPro" id="IPR011050">
    <property type="entry name" value="Pectin_lyase_fold/virulence"/>
</dbReference>
<evidence type="ECO:0000313" key="3">
    <source>
        <dbReference type="EMBL" id="SDS23558.1"/>
    </source>
</evidence>
<feature type="chain" id="PRO_5009257832" evidence="1">
    <location>
        <begin position="25"/>
        <end position="501"/>
    </location>
</feature>
<dbReference type="Pfam" id="PF12708">
    <property type="entry name" value="Pect-lyase_RHGA_epim"/>
    <property type="match status" value="1"/>
</dbReference>
<dbReference type="PANTHER" id="PTHR31339">
    <property type="entry name" value="PECTIN LYASE-RELATED"/>
    <property type="match status" value="1"/>
</dbReference>
<evidence type="ECO:0000256" key="1">
    <source>
        <dbReference type="SAM" id="SignalP"/>
    </source>
</evidence>
<keyword evidence="1" id="KW-0732">Signal</keyword>
<dbReference type="EMBL" id="LT629740">
    <property type="protein sequence ID" value="SDS23558.1"/>
    <property type="molecule type" value="Genomic_DNA"/>
</dbReference>
<dbReference type="InterPro" id="IPR051801">
    <property type="entry name" value="GH28_Enzymes"/>
</dbReference>
<dbReference type="STRING" id="652787.SAMN05216490_0788"/>
<reference evidence="3" key="1">
    <citation type="submission" date="2016-10" db="EMBL/GenBank/DDBJ databases">
        <authorList>
            <person name="de Groot N.N."/>
        </authorList>
    </citation>
    <scope>NUCLEOTIDE SEQUENCE [LARGE SCALE GENOMIC DNA]</scope>
    <source>
        <strain evidence="3">MP1X4</strain>
    </source>
</reference>
<dbReference type="Proteomes" id="UP000199679">
    <property type="component" value="Chromosome I"/>
</dbReference>
<feature type="signal peptide" evidence="1">
    <location>
        <begin position="1"/>
        <end position="24"/>
    </location>
</feature>
<evidence type="ECO:0000313" key="4">
    <source>
        <dbReference type="Proteomes" id="UP000199679"/>
    </source>
</evidence>